<evidence type="ECO:0000313" key="1">
    <source>
        <dbReference type="EMBL" id="CAB4651725.1"/>
    </source>
</evidence>
<name>A0A6J7BLQ9_9ZZZZ</name>
<dbReference type="EMBL" id="CAEZWO010000010">
    <property type="protein sequence ID" value="CAB4651725.1"/>
    <property type="molecule type" value="Genomic_DNA"/>
</dbReference>
<evidence type="ECO:0000313" key="3">
    <source>
        <dbReference type="EMBL" id="CAB4768744.1"/>
    </source>
</evidence>
<accession>A0A6J7BLQ9</accession>
<gene>
    <name evidence="1" type="ORF">UFOPK2254_00195</name>
    <name evidence="2" type="ORF">UFOPK2646_00629</name>
    <name evidence="3" type="ORF">UFOPK2907_00432</name>
    <name evidence="4" type="ORF">UFOPK3241_01187</name>
</gene>
<dbReference type="EMBL" id="CAFAZX010000083">
    <property type="protein sequence ID" value="CAB4844949.1"/>
    <property type="molecule type" value="Genomic_DNA"/>
</dbReference>
<evidence type="ECO:0000313" key="2">
    <source>
        <dbReference type="EMBL" id="CAB4704302.1"/>
    </source>
</evidence>
<proteinExistence type="predicted"/>
<dbReference type="AlphaFoldDB" id="A0A6J7BLQ9"/>
<organism evidence="4">
    <name type="scientific">freshwater metagenome</name>
    <dbReference type="NCBI Taxonomy" id="449393"/>
    <lineage>
        <taxon>unclassified sequences</taxon>
        <taxon>metagenomes</taxon>
        <taxon>ecological metagenomes</taxon>
    </lineage>
</organism>
<evidence type="ECO:0000313" key="4">
    <source>
        <dbReference type="EMBL" id="CAB4844949.1"/>
    </source>
</evidence>
<reference evidence="4" key="1">
    <citation type="submission" date="2020-05" db="EMBL/GenBank/DDBJ databases">
        <authorList>
            <person name="Chiriac C."/>
            <person name="Salcher M."/>
            <person name="Ghai R."/>
            <person name="Kavagutti S V."/>
        </authorList>
    </citation>
    <scope>NUCLEOTIDE SEQUENCE</scope>
</reference>
<dbReference type="EMBL" id="CAEZZR010000028">
    <property type="protein sequence ID" value="CAB4768744.1"/>
    <property type="molecule type" value="Genomic_DNA"/>
</dbReference>
<protein>
    <submittedName>
        <fullName evidence="4">Unannotated protein</fullName>
    </submittedName>
</protein>
<sequence length="225" mass="22174">MSSKKKIVAIAITTVALSVGSIGFASASNSHGKAKVALTKSSTTVKGINLGGPGMGNQEQELQTILSGLVTNKTLTQAQVDAINAAIAAARAAHQPPVNADRAAHEALIASTLGISVTTLKSELAAGKSLAAINPAKTPALIAALVAEGTKDIDAAVTAKRITAAQAVTLKTNLTAAVTAMVNRTGGMGRGMGGGHMDADDMGKGMNGGIGGGMMGAPVLPTPTA</sequence>
<dbReference type="EMBL" id="CAEZYB010000057">
    <property type="protein sequence ID" value="CAB4704302.1"/>
    <property type="molecule type" value="Genomic_DNA"/>
</dbReference>